<gene>
    <name evidence="8" type="ORF">SBA1_470015</name>
</gene>
<dbReference type="EC" id="2.7.12.2" evidence="8"/>
<keyword evidence="3 8" id="KW-0418">Kinase</keyword>
<dbReference type="PANTHER" id="PTHR43289">
    <property type="entry name" value="MITOGEN-ACTIVATED PROTEIN KINASE KINASE KINASE 20-RELATED"/>
    <property type="match status" value="1"/>
</dbReference>
<dbReference type="Gene3D" id="3.30.200.20">
    <property type="entry name" value="Phosphorylase Kinase, domain 1"/>
    <property type="match status" value="1"/>
</dbReference>
<dbReference type="CDD" id="cd14014">
    <property type="entry name" value="STKc_PknB_like"/>
    <property type="match status" value="1"/>
</dbReference>
<reference evidence="9" key="1">
    <citation type="submission" date="2018-02" db="EMBL/GenBank/DDBJ databases">
        <authorList>
            <person name="Hausmann B."/>
        </authorList>
    </citation>
    <scope>NUCLEOTIDE SEQUENCE [LARGE SCALE GENOMIC DNA]</scope>
    <source>
        <strain evidence="9">Peat soil MAG SbA1</strain>
    </source>
</reference>
<accession>A0A2U3KSZ5</accession>
<feature type="domain" description="Protein kinase" evidence="7">
    <location>
        <begin position="15"/>
        <end position="273"/>
    </location>
</feature>
<sequence>MEWSGKKMATKIGPFEILSELAKSPTGSVYKATDPETGQTIALKAIRLSAFGDSAVALEQALLEEAESTKVLSSPNITNVFGAGEIEGLFCAAMDYVQGNSIATMLARKEGFSIWDLLDIGRQLTAGLDYATSQNVVHGSLEPAKIMCGWDGTVRILSYGVSAVGHFVQHVPEGVPSFLHYMSPEQILGQPMDGRSNLFSLGAMLYEMVTERKAFDREEAEGLRQCILGSMPVAPVQVNPKVHPLLSDLIMKVLVKDPAERYQTGRALLDDLEKCKESKPLAAKKQAAPKGPGASGTGKVAAPSKSVGAKPAAKPAAPTAPGMPRSSGLATPAARPAEAKPTFPKPAEKKKEMPAASAERPSTLAQPASSLPALKAAAAAAGAGSSTTAPAGSEEVDLDLSDQFMAAPAKPAIESPEAPSAYMSSAVADEPQVETSEPQVAEAPKIAVDPMMAEGGKSGSGGSTSFSDLDELPPLKEVYIAPPPPPPPPAFEPAAKAPTTPTMFRGSLKQDEKPKVQPREVAEKAIQEIKNVPPRLMLYALGGAAALILVIAVGFTMYVHNLSTDDDAGAGRTAAQTEAPAQPEAAQPAPQPAPQPAAPPVAASQPEETPEPVAPMAQPVVSARSAPGRKKSPPPAPMIIPGQLSVDSTPQGAQVQIDGRTQPAWLTPFNFTNLLPGPHTITVSKPGYSTDTRTVEGVSGNRVTIISHLAQLMATLIVKSDPPGANIYVDGRDVGAKTPAQVSVDKGQHVVLVRLMGYLDETTNSQFALGQTLSFSPTLRPLGNADNIKTVGKMSKLFGGKGVQAGQATVSIRTQPKGAQVAINQHLLEKTSPLDVALDPGNYVIDITLTGYAPVHKIITADKNDKVVVDEVLQPQ</sequence>
<evidence type="ECO:0000256" key="5">
    <source>
        <dbReference type="SAM" id="MobiDB-lite"/>
    </source>
</evidence>
<feature type="compositionally biased region" description="Low complexity" evidence="5">
    <location>
        <begin position="281"/>
        <end position="292"/>
    </location>
</feature>
<keyword evidence="6" id="KW-1133">Transmembrane helix</keyword>
<dbReference type="Pfam" id="PF08308">
    <property type="entry name" value="PEGA"/>
    <property type="match status" value="3"/>
</dbReference>
<dbReference type="Gene3D" id="1.10.510.10">
    <property type="entry name" value="Transferase(Phosphotransferase) domain 1"/>
    <property type="match status" value="1"/>
</dbReference>
<evidence type="ECO:0000256" key="4">
    <source>
        <dbReference type="ARBA" id="ARBA00022840"/>
    </source>
</evidence>
<keyword evidence="6" id="KW-0472">Membrane</keyword>
<dbReference type="AlphaFoldDB" id="A0A2U3KSZ5"/>
<feature type="compositionally biased region" description="Low complexity" evidence="5">
    <location>
        <begin position="301"/>
        <end position="324"/>
    </location>
</feature>
<evidence type="ECO:0000313" key="9">
    <source>
        <dbReference type="Proteomes" id="UP000238701"/>
    </source>
</evidence>
<evidence type="ECO:0000256" key="2">
    <source>
        <dbReference type="ARBA" id="ARBA00022741"/>
    </source>
</evidence>
<protein>
    <submittedName>
        <fullName evidence="8">Putative Mitogen-activated protein kinase kinase</fullName>
        <ecNumber evidence="8">2.7.12.2</ecNumber>
    </submittedName>
</protein>
<organism evidence="8 9">
    <name type="scientific">Candidatus Sulfotelmatobacter kueseliae</name>
    <dbReference type="NCBI Taxonomy" id="2042962"/>
    <lineage>
        <taxon>Bacteria</taxon>
        <taxon>Pseudomonadati</taxon>
        <taxon>Acidobacteriota</taxon>
        <taxon>Terriglobia</taxon>
        <taxon>Terriglobales</taxon>
        <taxon>Candidatus Korobacteraceae</taxon>
        <taxon>Candidatus Sulfotelmatobacter</taxon>
    </lineage>
</organism>
<name>A0A2U3KSZ5_9BACT</name>
<evidence type="ECO:0000259" key="7">
    <source>
        <dbReference type="PROSITE" id="PS50011"/>
    </source>
</evidence>
<dbReference type="InterPro" id="IPR011009">
    <property type="entry name" value="Kinase-like_dom_sf"/>
</dbReference>
<keyword evidence="2" id="KW-0547">Nucleotide-binding</keyword>
<dbReference type="SUPFAM" id="SSF56112">
    <property type="entry name" value="Protein kinase-like (PK-like)"/>
    <property type="match status" value="1"/>
</dbReference>
<dbReference type="Pfam" id="PF00069">
    <property type="entry name" value="Pkinase"/>
    <property type="match status" value="1"/>
</dbReference>
<dbReference type="PANTHER" id="PTHR43289:SF6">
    <property type="entry name" value="SERINE_THREONINE-PROTEIN KINASE NEKL-3"/>
    <property type="match status" value="1"/>
</dbReference>
<feature type="compositionally biased region" description="Basic and acidic residues" evidence="5">
    <location>
        <begin position="508"/>
        <end position="519"/>
    </location>
</feature>
<feature type="region of interest" description="Disordered" evidence="5">
    <location>
        <begin position="568"/>
        <end position="655"/>
    </location>
</feature>
<dbReference type="EMBL" id="OMOD01000141">
    <property type="protein sequence ID" value="SPF42793.1"/>
    <property type="molecule type" value="Genomic_DNA"/>
</dbReference>
<keyword evidence="4" id="KW-0067">ATP-binding</keyword>
<dbReference type="GO" id="GO:0005524">
    <property type="term" value="F:ATP binding"/>
    <property type="evidence" value="ECO:0007669"/>
    <property type="project" value="UniProtKB-KW"/>
</dbReference>
<proteinExistence type="predicted"/>
<evidence type="ECO:0000256" key="3">
    <source>
        <dbReference type="ARBA" id="ARBA00022777"/>
    </source>
</evidence>
<dbReference type="PROSITE" id="PS50011">
    <property type="entry name" value="PROTEIN_KINASE_DOM"/>
    <property type="match status" value="1"/>
</dbReference>
<feature type="region of interest" description="Disordered" evidence="5">
    <location>
        <begin position="281"/>
        <end position="444"/>
    </location>
</feature>
<evidence type="ECO:0000313" key="8">
    <source>
        <dbReference type="EMBL" id="SPF42793.1"/>
    </source>
</evidence>
<feature type="compositionally biased region" description="Low complexity" evidence="5">
    <location>
        <begin position="492"/>
        <end position="502"/>
    </location>
</feature>
<dbReference type="InterPro" id="IPR000719">
    <property type="entry name" value="Prot_kinase_dom"/>
</dbReference>
<dbReference type="InterPro" id="IPR013229">
    <property type="entry name" value="PEGA"/>
</dbReference>
<feature type="compositionally biased region" description="Polar residues" evidence="5">
    <location>
        <begin position="645"/>
        <end position="654"/>
    </location>
</feature>
<evidence type="ECO:0000256" key="1">
    <source>
        <dbReference type="ARBA" id="ARBA00022679"/>
    </source>
</evidence>
<evidence type="ECO:0000256" key="6">
    <source>
        <dbReference type="SAM" id="Phobius"/>
    </source>
</evidence>
<keyword evidence="6" id="KW-0812">Transmembrane</keyword>
<keyword evidence="1 8" id="KW-0808">Transferase</keyword>
<feature type="compositionally biased region" description="Low complexity" evidence="5">
    <location>
        <begin position="354"/>
        <end position="393"/>
    </location>
</feature>
<feature type="compositionally biased region" description="Low complexity" evidence="5">
    <location>
        <begin position="570"/>
        <end position="588"/>
    </location>
</feature>
<dbReference type="Proteomes" id="UP000238701">
    <property type="component" value="Unassembled WGS sequence"/>
</dbReference>
<feature type="region of interest" description="Disordered" evidence="5">
    <location>
        <begin position="476"/>
        <end position="519"/>
    </location>
</feature>
<feature type="compositionally biased region" description="Pro residues" evidence="5">
    <location>
        <begin position="589"/>
        <end position="599"/>
    </location>
</feature>
<feature type="compositionally biased region" description="Pro residues" evidence="5">
    <location>
        <begin position="481"/>
        <end position="491"/>
    </location>
</feature>
<dbReference type="GO" id="GO:0004674">
    <property type="term" value="F:protein serine/threonine kinase activity"/>
    <property type="evidence" value="ECO:0007669"/>
    <property type="project" value="TreeGrafter"/>
</dbReference>
<feature type="transmembrane region" description="Helical" evidence="6">
    <location>
        <begin position="536"/>
        <end position="559"/>
    </location>
</feature>